<evidence type="ECO:0000313" key="3">
    <source>
        <dbReference type="Proteomes" id="UP000664534"/>
    </source>
</evidence>
<organism evidence="2 3">
    <name type="scientific">Imshaugia aleurites</name>
    <dbReference type="NCBI Taxonomy" id="172621"/>
    <lineage>
        <taxon>Eukaryota</taxon>
        <taxon>Fungi</taxon>
        <taxon>Dikarya</taxon>
        <taxon>Ascomycota</taxon>
        <taxon>Pezizomycotina</taxon>
        <taxon>Lecanoromycetes</taxon>
        <taxon>OSLEUM clade</taxon>
        <taxon>Lecanoromycetidae</taxon>
        <taxon>Lecanorales</taxon>
        <taxon>Lecanorineae</taxon>
        <taxon>Parmeliaceae</taxon>
        <taxon>Imshaugia</taxon>
    </lineage>
</organism>
<feature type="compositionally biased region" description="Low complexity" evidence="1">
    <location>
        <begin position="1"/>
        <end position="12"/>
    </location>
</feature>
<accession>A0A8H3F8J1</accession>
<sequence>MGKTLPRPLSSPRRPKVTAARVEARQSEEIDLPYAQCMCDLETSYGGTPLPPEWSARLYNSNVETTGHLPHCPQLRTVPSKMSRKHNNSDRPASYLDIEEEAGKLKADTRKKDARRQRKEAKRIRDAEARAEAMRSVKLPHDPYDEAHSDSEEDFYRQAARTIRRTHSDGTVAVHLPNCLTSRSDYITPRRPHLAPPKSPSYVDFEDKEIRTEIWKKTKHPRRQPPKSAAYVDLEEDEEEGGGHGRASPPVIRYDCRTIASDFLRVIGKHPYLPPLNAHVEGFPTKKKGRA</sequence>
<evidence type="ECO:0000313" key="2">
    <source>
        <dbReference type="EMBL" id="CAF9921386.1"/>
    </source>
</evidence>
<proteinExistence type="predicted"/>
<evidence type="ECO:0000256" key="1">
    <source>
        <dbReference type="SAM" id="MobiDB-lite"/>
    </source>
</evidence>
<feature type="region of interest" description="Disordered" evidence="1">
    <location>
        <begin position="66"/>
        <end position="131"/>
    </location>
</feature>
<gene>
    <name evidence="2" type="ORF">IMSHALPRED_005172</name>
</gene>
<dbReference type="Proteomes" id="UP000664534">
    <property type="component" value="Unassembled WGS sequence"/>
</dbReference>
<dbReference type="EMBL" id="CAJPDT010000027">
    <property type="protein sequence ID" value="CAF9921386.1"/>
    <property type="molecule type" value="Genomic_DNA"/>
</dbReference>
<reference evidence="2" key="1">
    <citation type="submission" date="2021-03" db="EMBL/GenBank/DDBJ databases">
        <authorList>
            <person name="Tagirdzhanova G."/>
        </authorList>
    </citation>
    <scope>NUCLEOTIDE SEQUENCE</scope>
</reference>
<feature type="region of interest" description="Disordered" evidence="1">
    <location>
        <begin position="218"/>
        <end position="250"/>
    </location>
</feature>
<comment type="caution">
    <text evidence="2">The sequence shown here is derived from an EMBL/GenBank/DDBJ whole genome shotgun (WGS) entry which is preliminary data.</text>
</comment>
<feature type="region of interest" description="Disordered" evidence="1">
    <location>
        <begin position="1"/>
        <end position="25"/>
    </location>
</feature>
<feature type="compositionally biased region" description="Basic residues" evidence="1">
    <location>
        <begin position="112"/>
        <end position="122"/>
    </location>
</feature>
<dbReference type="OrthoDB" id="5431304at2759"/>
<name>A0A8H3F8J1_9LECA</name>
<protein>
    <submittedName>
        <fullName evidence="2">Uncharacterized protein</fullName>
    </submittedName>
</protein>
<keyword evidence="3" id="KW-1185">Reference proteome</keyword>
<feature type="compositionally biased region" description="Basic and acidic residues" evidence="1">
    <location>
        <begin position="101"/>
        <end position="111"/>
    </location>
</feature>
<dbReference type="AlphaFoldDB" id="A0A8H3F8J1"/>